<dbReference type="AlphaFoldDB" id="A0A505DLJ6"/>
<name>A0A505DLJ6_9ACTN</name>
<evidence type="ECO:0000313" key="1">
    <source>
        <dbReference type="EMBL" id="TPQ21226.1"/>
    </source>
</evidence>
<reference evidence="1 2" key="1">
    <citation type="submission" date="2019-06" db="EMBL/GenBank/DDBJ databases">
        <title>Streptomyces sporangiiformans sp. nov., a novel actinomycete isolated from soil in Mount Song.</title>
        <authorList>
            <person name="Han L."/>
        </authorList>
    </citation>
    <scope>NUCLEOTIDE SEQUENCE [LARGE SCALE GENOMIC DNA]</scope>
    <source>
        <strain evidence="1 2">NEAU-SSA 1</strain>
    </source>
</reference>
<dbReference type="RefSeq" id="WP_119101192.1">
    <property type="nucleotide sequence ID" value="NZ_QXMJ01000123.1"/>
</dbReference>
<dbReference type="OrthoDB" id="4557493at2"/>
<dbReference type="Proteomes" id="UP000317378">
    <property type="component" value="Unassembled WGS sequence"/>
</dbReference>
<gene>
    <name evidence="1" type="ORF">FGD71_016380</name>
</gene>
<protein>
    <recommendedName>
        <fullName evidence="3">Protein kilB</fullName>
    </recommendedName>
</protein>
<comment type="caution">
    <text evidence="1">The sequence shown here is derived from an EMBL/GenBank/DDBJ whole genome shotgun (WGS) entry which is preliminary data.</text>
</comment>
<organism evidence="1 2">
    <name type="scientific">Streptomyces sporangiiformans</name>
    <dbReference type="NCBI Taxonomy" id="2315329"/>
    <lineage>
        <taxon>Bacteria</taxon>
        <taxon>Bacillati</taxon>
        <taxon>Actinomycetota</taxon>
        <taxon>Actinomycetes</taxon>
        <taxon>Kitasatosporales</taxon>
        <taxon>Streptomycetaceae</taxon>
        <taxon>Streptomyces</taxon>
    </lineage>
</organism>
<dbReference type="EMBL" id="VCHX02000123">
    <property type="protein sequence ID" value="TPQ21226.1"/>
    <property type="molecule type" value="Genomic_DNA"/>
</dbReference>
<keyword evidence="2" id="KW-1185">Reference proteome</keyword>
<evidence type="ECO:0008006" key="3">
    <source>
        <dbReference type="Google" id="ProtNLM"/>
    </source>
</evidence>
<proteinExistence type="predicted"/>
<accession>A0A505DLJ6</accession>
<evidence type="ECO:0000313" key="2">
    <source>
        <dbReference type="Proteomes" id="UP000317378"/>
    </source>
</evidence>
<sequence>MTQVLTSLVAVIGTLLGATLGYIFQRLNAARSDRQQAALAFSNAITDVIRSQQEWYHRKDEEREGAEHRAARFEGHRLRGVARQAMNGLTFHLPDPELLQQADGLLRMASDIHEATDTQDLATRTEAARQALSFFIQASAAKTR</sequence>